<comment type="caution">
    <text evidence="2">The sequence shown here is derived from an EMBL/GenBank/DDBJ whole genome shotgun (WGS) entry which is preliminary data.</text>
</comment>
<reference evidence="2" key="1">
    <citation type="journal article" date="2023" name="G3 (Bethesda)">
        <title>Whole genome assemblies of Zophobas morio and Tenebrio molitor.</title>
        <authorList>
            <person name="Kaur S."/>
            <person name="Stinson S.A."/>
            <person name="diCenzo G.C."/>
        </authorList>
    </citation>
    <scope>NUCLEOTIDE SEQUENCE</scope>
    <source>
        <strain evidence="2">QUZm001</strain>
    </source>
</reference>
<dbReference type="EMBL" id="JALNTZ010001119">
    <property type="protein sequence ID" value="KAJ3628681.1"/>
    <property type="molecule type" value="Genomic_DNA"/>
</dbReference>
<gene>
    <name evidence="2" type="ORF">Zmor_003959</name>
</gene>
<organism evidence="2 3">
    <name type="scientific">Zophobas morio</name>
    <dbReference type="NCBI Taxonomy" id="2755281"/>
    <lineage>
        <taxon>Eukaryota</taxon>
        <taxon>Metazoa</taxon>
        <taxon>Ecdysozoa</taxon>
        <taxon>Arthropoda</taxon>
        <taxon>Hexapoda</taxon>
        <taxon>Insecta</taxon>
        <taxon>Pterygota</taxon>
        <taxon>Neoptera</taxon>
        <taxon>Endopterygota</taxon>
        <taxon>Coleoptera</taxon>
        <taxon>Polyphaga</taxon>
        <taxon>Cucujiformia</taxon>
        <taxon>Tenebrionidae</taxon>
        <taxon>Zophobas</taxon>
    </lineage>
</organism>
<evidence type="ECO:0000256" key="1">
    <source>
        <dbReference type="SAM" id="MobiDB-lite"/>
    </source>
</evidence>
<feature type="region of interest" description="Disordered" evidence="1">
    <location>
        <begin position="1"/>
        <end position="25"/>
    </location>
</feature>
<accession>A0AA38M0H0</accession>
<keyword evidence="3" id="KW-1185">Reference proteome</keyword>
<proteinExistence type="predicted"/>
<evidence type="ECO:0000313" key="3">
    <source>
        <dbReference type="Proteomes" id="UP001168821"/>
    </source>
</evidence>
<protein>
    <submittedName>
        <fullName evidence="2">Uncharacterized protein</fullName>
    </submittedName>
</protein>
<dbReference type="AlphaFoldDB" id="A0AA38M0H0"/>
<sequence length="454" mass="48554">MSDDTEKDVEFVVPGGKDGTDAGLPAVPKTVIDTATPMAEVQTAMLSLLQNPATAAANTQWNNVTYPNYPDMTGQVRLTVIPAESGKYLYIGGDLNYPGQGVASMAWASDDGQTTSTMFESFHSGPQIDASLTGTGLFDKLRVQISQSAGNGLSLQTDGLFAVAGGLPGLPAAPLGDQITPQEFDNKVQEAFNKTQIPTEVTAEHYGMNVDPYGGFEAYLITIPVAGDGYYVLASGYIQESPPTKWDVQGYVRIRDGAVDGNPTYIVNDRTDMSLLLKALTLHSSDATVTVTQDGNDFDLKAKTLTRKTGGGNFSFNYPDTKTAKNACGKMGSGVYWKVTVTLDSAGNGNTNVMPQFWTTKIPCMEDGTLVPYKFVVDYVAAANNATPSVAVWLICDGVPTHLMDITTGTATKLQRADNGLTNGLDDLYPLAPEGEFAYVPAWSRTYFYDAFTA</sequence>
<name>A0AA38M0H0_9CUCU</name>
<dbReference type="Proteomes" id="UP001168821">
    <property type="component" value="Unassembled WGS sequence"/>
</dbReference>
<evidence type="ECO:0000313" key="2">
    <source>
        <dbReference type="EMBL" id="KAJ3628681.1"/>
    </source>
</evidence>